<evidence type="ECO:0000259" key="1">
    <source>
        <dbReference type="Pfam" id="PF05099"/>
    </source>
</evidence>
<dbReference type="EMBL" id="CP025430">
    <property type="protein sequence ID" value="AUH63268.1"/>
    <property type="molecule type" value="Genomic_DNA"/>
</dbReference>
<dbReference type="KEGG" id="pzh:CX676_03100"/>
<sequence length="140" mass="15522">MTSDLPSFSPCDALVAVMVATSASDETMRTSELVAIQRMVDHMPIFAEYDADRMRAVSQTVISLFEEEEGLDALFGLIREALPERLYETAYAMACDVAAADGRTYEGEIAMLAEIRHELNISRLHAAAIELSAQVRHRLQ</sequence>
<proteinExistence type="predicted"/>
<organism evidence="2 3">
    <name type="scientific">Paracoccus zhejiangensis</name>
    <dbReference type="NCBI Taxonomy" id="1077935"/>
    <lineage>
        <taxon>Bacteria</taxon>
        <taxon>Pseudomonadati</taxon>
        <taxon>Pseudomonadota</taxon>
        <taxon>Alphaproteobacteria</taxon>
        <taxon>Rhodobacterales</taxon>
        <taxon>Paracoccaceae</taxon>
        <taxon>Paracoccus</taxon>
    </lineage>
</organism>
<dbReference type="AlphaFoldDB" id="A0A2H5EVD7"/>
<dbReference type="Proteomes" id="UP000234530">
    <property type="component" value="Chromosome"/>
</dbReference>
<dbReference type="InterPro" id="IPR029024">
    <property type="entry name" value="TerB-like"/>
</dbReference>
<feature type="domain" description="Co-chaperone DjlA N-terminal" evidence="1">
    <location>
        <begin position="12"/>
        <end position="127"/>
    </location>
</feature>
<keyword evidence="3" id="KW-1185">Reference proteome</keyword>
<dbReference type="RefSeq" id="WP_101751310.1">
    <property type="nucleotide sequence ID" value="NZ_CP025430.1"/>
</dbReference>
<evidence type="ECO:0000313" key="3">
    <source>
        <dbReference type="Proteomes" id="UP000234530"/>
    </source>
</evidence>
<dbReference type="CDD" id="cd07176">
    <property type="entry name" value="terB"/>
    <property type="match status" value="1"/>
</dbReference>
<evidence type="ECO:0000313" key="2">
    <source>
        <dbReference type="EMBL" id="AUH63268.1"/>
    </source>
</evidence>
<dbReference type="Gene3D" id="1.10.3680.10">
    <property type="entry name" value="TerB-like"/>
    <property type="match status" value="1"/>
</dbReference>
<gene>
    <name evidence="2" type="ORF">CX676_03100</name>
</gene>
<dbReference type="Pfam" id="PF05099">
    <property type="entry name" value="TerB"/>
    <property type="match status" value="1"/>
</dbReference>
<protein>
    <submittedName>
        <fullName evidence="2">2-dehydro-3-deoxyphosphooctonate aldolase</fullName>
    </submittedName>
</protein>
<accession>A0A2H5EVD7</accession>
<reference evidence="2 3" key="1">
    <citation type="journal article" date="2013" name="Antonie Van Leeuwenhoek">
        <title>Paracoccus zhejiangensis sp. nov., isolated from activated sludge in wastewater-treatment system.</title>
        <authorList>
            <person name="Wu Z.G."/>
            <person name="Zhang D.F."/>
            <person name="Liu Y.L."/>
            <person name="Wang F."/>
            <person name="Jiang X."/>
            <person name="Li C."/>
            <person name="Li S.P."/>
            <person name="Hong Q."/>
            <person name="Li W.J."/>
        </authorList>
    </citation>
    <scope>NUCLEOTIDE SEQUENCE [LARGE SCALE GENOMIC DNA]</scope>
    <source>
        <strain evidence="2 3">J6</strain>
    </source>
</reference>
<name>A0A2H5EVD7_9RHOB</name>
<dbReference type="InterPro" id="IPR007791">
    <property type="entry name" value="DjlA_N"/>
</dbReference>
<dbReference type="OrthoDB" id="8448017at2"/>
<dbReference type="SUPFAM" id="SSF158682">
    <property type="entry name" value="TerB-like"/>
    <property type="match status" value="1"/>
</dbReference>